<keyword evidence="3" id="KW-1185">Reference proteome</keyword>
<dbReference type="EMBL" id="ML977169">
    <property type="protein sequence ID" value="KAF1984233.1"/>
    <property type="molecule type" value="Genomic_DNA"/>
</dbReference>
<feature type="chain" id="PRO_5026057516" evidence="1">
    <location>
        <begin position="30"/>
        <end position="95"/>
    </location>
</feature>
<gene>
    <name evidence="2" type="ORF">K402DRAFT_146612</name>
</gene>
<evidence type="ECO:0000313" key="2">
    <source>
        <dbReference type="EMBL" id="KAF1984233.1"/>
    </source>
</evidence>
<reference evidence="2" key="1">
    <citation type="journal article" date="2020" name="Stud. Mycol.">
        <title>101 Dothideomycetes genomes: a test case for predicting lifestyles and emergence of pathogens.</title>
        <authorList>
            <person name="Haridas S."/>
            <person name="Albert R."/>
            <person name="Binder M."/>
            <person name="Bloem J."/>
            <person name="Labutti K."/>
            <person name="Salamov A."/>
            <person name="Andreopoulos B."/>
            <person name="Baker S."/>
            <person name="Barry K."/>
            <person name="Bills G."/>
            <person name="Bluhm B."/>
            <person name="Cannon C."/>
            <person name="Castanera R."/>
            <person name="Culley D."/>
            <person name="Daum C."/>
            <person name="Ezra D."/>
            <person name="Gonzalez J."/>
            <person name="Henrissat B."/>
            <person name="Kuo A."/>
            <person name="Liang C."/>
            <person name="Lipzen A."/>
            <person name="Lutzoni F."/>
            <person name="Magnuson J."/>
            <person name="Mondo S."/>
            <person name="Nolan M."/>
            <person name="Ohm R."/>
            <person name="Pangilinan J."/>
            <person name="Park H.-J."/>
            <person name="Ramirez L."/>
            <person name="Alfaro M."/>
            <person name="Sun H."/>
            <person name="Tritt A."/>
            <person name="Yoshinaga Y."/>
            <person name="Zwiers L.-H."/>
            <person name="Turgeon B."/>
            <person name="Goodwin S."/>
            <person name="Spatafora J."/>
            <person name="Crous P."/>
            <person name="Grigoriev I."/>
        </authorList>
    </citation>
    <scope>NUCLEOTIDE SEQUENCE</scope>
    <source>
        <strain evidence="2">CBS 113979</strain>
    </source>
</reference>
<evidence type="ECO:0000313" key="3">
    <source>
        <dbReference type="Proteomes" id="UP000800041"/>
    </source>
</evidence>
<feature type="signal peptide" evidence="1">
    <location>
        <begin position="1"/>
        <end position="29"/>
    </location>
</feature>
<protein>
    <submittedName>
        <fullName evidence="2">Uncharacterized protein</fullName>
    </submittedName>
</protein>
<keyword evidence="1" id="KW-0732">Signal</keyword>
<dbReference type="AlphaFoldDB" id="A0A6G1GTF3"/>
<accession>A0A6G1GTF3</accession>
<organism evidence="2 3">
    <name type="scientific">Aulographum hederae CBS 113979</name>
    <dbReference type="NCBI Taxonomy" id="1176131"/>
    <lineage>
        <taxon>Eukaryota</taxon>
        <taxon>Fungi</taxon>
        <taxon>Dikarya</taxon>
        <taxon>Ascomycota</taxon>
        <taxon>Pezizomycotina</taxon>
        <taxon>Dothideomycetes</taxon>
        <taxon>Pleosporomycetidae</taxon>
        <taxon>Aulographales</taxon>
        <taxon>Aulographaceae</taxon>
    </lineage>
</organism>
<proteinExistence type="predicted"/>
<evidence type="ECO:0000256" key="1">
    <source>
        <dbReference type="SAM" id="SignalP"/>
    </source>
</evidence>
<name>A0A6G1GTF3_9PEZI</name>
<sequence length="95" mass="10220">MNGLGGLYCFLPVFSSFCSGTCFLPFAEALGWERWEGKVVAKEGMGLSLYCGFWGGGRGVEMTCHAPDERAIYLGYLFTGEGSFVYDMSASAVGT</sequence>
<dbReference type="Proteomes" id="UP000800041">
    <property type="component" value="Unassembled WGS sequence"/>
</dbReference>